<reference evidence="7" key="1">
    <citation type="journal article" date="2020" name="Stud. Mycol.">
        <title>101 Dothideomycetes genomes: a test case for predicting lifestyles and emergence of pathogens.</title>
        <authorList>
            <person name="Haridas S."/>
            <person name="Albert R."/>
            <person name="Binder M."/>
            <person name="Bloem J."/>
            <person name="Labutti K."/>
            <person name="Salamov A."/>
            <person name="Andreopoulos B."/>
            <person name="Baker S."/>
            <person name="Barry K."/>
            <person name="Bills G."/>
            <person name="Bluhm B."/>
            <person name="Cannon C."/>
            <person name="Castanera R."/>
            <person name="Culley D."/>
            <person name="Daum C."/>
            <person name="Ezra D."/>
            <person name="Gonzalez J."/>
            <person name="Henrissat B."/>
            <person name="Kuo A."/>
            <person name="Liang C."/>
            <person name="Lipzen A."/>
            <person name="Lutzoni F."/>
            <person name="Magnuson J."/>
            <person name="Mondo S."/>
            <person name="Nolan M."/>
            <person name="Ohm R."/>
            <person name="Pangilinan J."/>
            <person name="Park H.-J."/>
            <person name="Ramirez L."/>
            <person name="Alfaro M."/>
            <person name="Sun H."/>
            <person name="Tritt A."/>
            <person name="Yoshinaga Y."/>
            <person name="Zwiers L.-H."/>
            <person name="Turgeon B."/>
            <person name="Goodwin S."/>
            <person name="Spatafora J."/>
            <person name="Crous P."/>
            <person name="Grigoriev I."/>
        </authorList>
    </citation>
    <scope>NUCLEOTIDE SEQUENCE</scope>
    <source>
        <strain evidence="7">CBS 125425</strain>
    </source>
</reference>
<keyword evidence="8" id="KW-1185">Reference proteome</keyword>
<dbReference type="InterPro" id="IPR001138">
    <property type="entry name" value="Zn2Cys6_DnaBD"/>
</dbReference>
<feature type="domain" description="Zn(2)-C6 fungal-type" evidence="6">
    <location>
        <begin position="20"/>
        <end position="49"/>
    </location>
</feature>
<dbReference type="PANTHER" id="PTHR31845">
    <property type="entry name" value="FINGER DOMAIN PROTEIN, PUTATIVE-RELATED"/>
    <property type="match status" value="1"/>
</dbReference>
<keyword evidence="4" id="KW-0804">Transcription</keyword>
<name>A0A9P4QFR6_9PLEO</name>
<proteinExistence type="predicted"/>
<evidence type="ECO:0000256" key="3">
    <source>
        <dbReference type="ARBA" id="ARBA00023125"/>
    </source>
</evidence>
<keyword evidence="2" id="KW-0805">Transcription regulation</keyword>
<dbReference type="Proteomes" id="UP000799444">
    <property type="component" value="Unassembled WGS sequence"/>
</dbReference>
<evidence type="ECO:0000256" key="2">
    <source>
        <dbReference type="ARBA" id="ARBA00023015"/>
    </source>
</evidence>
<dbReference type="GO" id="GO:0000976">
    <property type="term" value="F:transcription cis-regulatory region binding"/>
    <property type="evidence" value="ECO:0007669"/>
    <property type="project" value="TreeGrafter"/>
</dbReference>
<keyword evidence="5" id="KW-0539">Nucleus</keyword>
<dbReference type="EMBL" id="ML996472">
    <property type="protein sequence ID" value="KAF2726468.1"/>
    <property type="molecule type" value="Genomic_DNA"/>
</dbReference>
<dbReference type="OrthoDB" id="1600564at2759"/>
<keyword evidence="3" id="KW-0238">DNA-binding</keyword>
<evidence type="ECO:0000313" key="8">
    <source>
        <dbReference type="Proteomes" id="UP000799444"/>
    </source>
</evidence>
<sequence length="610" mass="67999">MDGVVAQTLARGGRGPYGKSCTNCSRVKYKCVWLADGICERCQRLKKDCQSIVSVRKRNKTATSEKAAPVPCLVHSAETQASLSAVPKLLQSSFDPALLNLDALIDGYNLSGDMAEERLATFRSIFLPAFPFVSLPPELSSIELRRAKPFLWLVIMSLTTKSSIQQLAMGEIIREIMAKRVVVGCEKSLDLLLGIICYMGWFQFHKKDKTYLVMWTQIAVSMMFELGLNKQPLSFPEMQDNGGQFSSTLTHFPPRMPPYRQRTLEDRRTVIAVWLISSMVWTSLRQAEPFRFTAFMEESLHLLEEEKQTELDSLLVFQAKAHQIINRITSASVEEDEAANQLPPYFTKAVLLQLQELRNSMSAALNLNTTAQLYLQSAEILAREGSLRRTSAAPNPKNSLPNLSRLEALEALLTSLSRYFELYRSFPMATRVCTSFAICAQYSHATILLFRLSTLNEPGWDLAHVHATESILTMLDRSIDSFEEFLRTHEYIDDAPEDESGVLFKAPKMLRMVRGNFAKEIGTNISKEWITVGSESDGERIMDMAGLGCASANAGGSAEGITGGISDEDWELMQMSTQDLGLFLQEDPLNVKDTVASAAIGRSFCGALNV</sequence>
<dbReference type="CDD" id="cd12148">
    <property type="entry name" value="fungal_TF_MHR"/>
    <property type="match status" value="1"/>
</dbReference>
<dbReference type="PROSITE" id="PS00463">
    <property type="entry name" value="ZN2_CY6_FUNGAL_1"/>
    <property type="match status" value="1"/>
</dbReference>
<accession>A0A9P4QFR6</accession>
<dbReference type="GO" id="GO:0008270">
    <property type="term" value="F:zinc ion binding"/>
    <property type="evidence" value="ECO:0007669"/>
    <property type="project" value="InterPro"/>
</dbReference>
<dbReference type="AlphaFoldDB" id="A0A9P4QFR6"/>
<gene>
    <name evidence="7" type="ORF">EJ04DRAFT_530247</name>
</gene>
<evidence type="ECO:0000256" key="1">
    <source>
        <dbReference type="ARBA" id="ARBA00004123"/>
    </source>
</evidence>
<dbReference type="SUPFAM" id="SSF57701">
    <property type="entry name" value="Zn2/Cys6 DNA-binding domain"/>
    <property type="match status" value="1"/>
</dbReference>
<evidence type="ECO:0000259" key="6">
    <source>
        <dbReference type="PROSITE" id="PS00463"/>
    </source>
</evidence>
<dbReference type="GO" id="GO:0000981">
    <property type="term" value="F:DNA-binding transcription factor activity, RNA polymerase II-specific"/>
    <property type="evidence" value="ECO:0007669"/>
    <property type="project" value="InterPro"/>
</dbReference>
<comment type="subcellular location">
    <subcellularLocation>
        <location evidence="1">Nucleus</location>
    </subcellularLocation>
</comment>
<dbReference type="InterPro" id="IPR036864">
    <property type="entry name" value="Zn2-C6_fun-type_DNA-bd_sf"/>
</dbReference>
<comment type="caution">
    <text evidence="7">The sequence shown here is derived from an EMBL/GenBank/DDBJ whole genome shotgun (WGS) entry which is preliminary data.</text>
</comment>
<evidence type="ECO:0000313" key="7">
    <source>
        <dbReference type="EMBL" id="KAF2726468.1"/>
    </source>
</evidence>
<organism evidence="7 8">
    <name type="scientific">Polyplosphaeria fusca</name>
    <dbReference type="NCBI Taxonomy" id="682080"/>
    <lineage>
        <taxon>Eukaryota</taxon>
        <taxon>Fungi</taxon>
        <taxon>Dikarya</taxon>
        <taxon>Ascomycota</taxon>
        <taxon>Pezizomycotina</taxon>
        <taxon>Dothideomycetes</taxon>
        <taxon>Pleosporomycetidae</taxon>
        <taxon>Pleosporales</taxon>
        <taxon>Tetraplosphaeriaceae</taxon>
        <taxon>Polyplosphaeria</taxon>
    </lineage>
</organism>
<dbReference type="InterPro" id="IPR051089">
    <property type="entry name" value="prtT"/>
</dbReference>
<dbReference type="CDD" id="cd00067">
    <property type="entry name" value="GAL4"/>
    <property type="match status" value="1"/>
</dbReference>
<dbReference type="PANTHER" id="PTHR31845:SF32">
    <property type="entry name" value="MISCELLANEOUS ZN(II)2CYS6 TRANSCRIPTION FACTOR (EUROFUNG)-RELATED"/>
    <property type="match status" value="1"/>
</dbReference>
<protein>
    <recommendedName>
        <fullName evidence="6">Zn(2)-C6 fungal-type domain-containing protein</fullName>
    </recommendedName>
</protein>
<evidence type="ECO:0000256" key="4">
    <source>
        <dbReference type="ARBA" id="ARBA00023163"/>
    </source>
</evidence>
<evidence type="ECO:0000256" key="5">
    <source>
        <dbReference type="ARBA" id="ARBA00023242"/>
    </source>
</evidence>
<dbReference type="GO" id="GO:0005634">
    <property type="term" value="C:nucleus"/>
    <property type="evidence" value="ECO:0007669"/>
    <property type="project" value="UniProtKB-SubCell"/>
</dbReference>